<dbReference type="PATRIC" id="fig|1086011.3.peg.671"/>
<keyword evidence="1" id="KW-0472">Membrane</keyword>
<protein>
    <submittedName>
        <fullName evidence="2">Uncharacterized protein</fullName>
    </submittedName>
</protein>
<keyword evidence="1" id="KW-0812">Transmembrane</keyword>
<evidence type="ECO:0000313" key="2">
    <source>
        <dbReference type="EMBL" id="EIA10000.1"/>
    </source>
</evidence>
<keyword evidence="3" id="KW-1185">Reference proteome</keyword>
<evidence type="ECO:0000256" key="1">
    <source>
        <dbReference type="SAM" id="Phobius"/>
    </source>
</evidence>
<sequence>MISGKLCLLKSKINTTYLFRFKRAFYVILLYGLLIGFGCFPILPFNKSIEIKVFSLITTLIYLFLIYGSLKLFYKHFQFEKKLFISKS</sequence>
<organism evidence="2 3">
    <name type="scientific">Flavobacterium frigoris (strain PS1)</name>
    <dbReference type="NCBI Taxonomy" id="1086011"/>
    <lineage>
        <taxon>Bacteria</taxon>
        <taxon>Pseudomonadati</taxon>
        <taxon>Bacteroidota</taxon>
        <taxon>Flavobacteriia</taxon>
        <taxon>Flavobacteriales</taxon>
        <taxon>Flavobacteriaceae</taxon>
        <taxon>Flavobacterium</taxon>
    </lineage>
</organism>
<dbReference type="EMBL" id="AHKF01000010">
    <property type="protein sequence ID" value="EIA10000.1"/>
    <property type="molecule type" value="Genomic_DNA"/>
</dbReference>
<keyword evidence="1" id="KW-1133">Transmembrane helix</keyword>
<proteinExistence type="predicted"/>
<dbReference type="Proteomes" id="UP000005566">
    <property type="component" value="Unassembled WGS sequence"/>
</dbReference>
<evidence type="ECO:0000313" key="3">
    <source>
        <dbReference type="Proteomes" id="UP000005566"/>
    </source>
</evidence>
<gene>
    <name evidence="2" type="ORF">HJ01_00682</name>
</gene>
<feature type="transmembrane region" description="Helical" evidence="1">
    <location>
        <begin position="24"/>
        <end position="45"/>
    </location>
</feature>
<comment type="caution">
    <text evidence="2">The sequence shown here is derived from an EMBL/GenBank/DDBJ whole genome shotgun (WGS) entry which is preliminary data.</text>
</comment>
<reference evidence="2 3" key="1">
    <citation type="journal article" date="2014" name="Acta Crystallogr. D">
        <title>Structure-based characterization and antifreeze properties of a hyperactive ice-binding protein from the Antarctic bacterium Flavobacterium frigoris PS1.</title>
        <authorList>
            <person name="Do H."/>
            <person name="Kim S.J."/>
            <person name="Kim H.J."/>
            <person name="Lee J.H."/>
        </authorList>
    </citation>
    <scope>NUCLEOTIDE SEQUENCE [LARGE SCALE GENOMIC DNA]</scope>
    <source>
        <strain evidence="2 3">PS1</strain>
    </source>
</reference>
<dbReference type="STRING" id="1086011.HJ01_00682"/>
<feature type="transmembrane region" description="Helical" evidence="1">
    <location>
        <begin position="51"/>
        <end position="74"/>
    </location>
</feature>
<accession>H7FNL2</accession>
<name>H7FNL2_FLAFP</name>
<dbReference type="AlphaFoldDB" id="H7FNL2"/>